<proteinExistence type="predicted"/>
<sequence>MRDDIIKLTNYLFLSWVKKPNVSSSIRSSWYSFIRCVEDADDYQIPIALLDYVNKSDTTVKELGNIYHTVGSTRIYSENKIGGFIINWKNSILSPSKLLFKENIYYMEKGVLWNSDMNPLIIMTISAKKRDKRKVMESTFHSPMLHISYSLLKDKTLGRYVKEYLIPLSMSFDSSYHLNIEGIRMMKETEEKGLPVVIHDLSPFMVNVDDFEITDNADNQVNKVLSKVKKLPEIV</sequence>
<evidence type="ECO:0000313" key="1">
    <source>
        <dbReference type="EMBL" id="DAF63749.1"/>
    </source>
</evidence>
<name>A0A8S5TKD5_9CAUD</name>
<protein>
    <submittedName>
        <fullName evidence="1">Uncharacterized protein</fullName>
    </submittedName>
</protein>
<reference evidence="1" key="1">
    <citation type="journal article" date="2021" name="Proc. Natl. Acad. Sci. U.S.A.">
        <title>A Catalog of Tens of Thousands of Viruses from Human Metagenomes Reveals Hidden Associations with Chronic Diseases.</title>
        <authorList>
            <person name="Tisza M.J."/>
            <person name="Buck C.B."/>
        </authorList>
    </citation>
    <scope>NUCLEOTIDE SEQUENCE</scope>
    <source>
        <strain evidence="1">Ctz6O13</strain>
    </source>
</reference>
<accession>A0A8S5TKD5</accession>
<dbReference type="EMBL" id="BK032843">
    <property type="protein sequence ID" value="DAF63749.1"/>
    <property type="molecule type" value="Genomic_DNA"/>
</dbReference>
<organism evidence="1">
    <name type="scientific">Podoviridae sp. ctz6O13</name>
    <dbReference type="NCBI Taxonomy" id="2827757"/>
    <lineage>
        <taxon>Viruses</taxon>
        <taxon>Duplodnaviria</taxon>
        <taxon>Heunggongvirae</taxon>
        <taxon>Uroviricota</taxon>
        <taxon>Caudoviricetes</taxon>
    </lineage>
</organism>